<dbReference type="Proteomes" id="UP000476837">
    <property type="component" value="Unassembled WGS sequence"/>
</dbReference>
<evidence type="ECO:0000313" key="1">
    <source>
        <dbReference type="EMBL" id="KAA0677302.1"/>
    </source>
</evidence>
<accession>A0A6L3ARZ9</accession>
<comment type="caution">
    <text evidence="1">The sequence shown here is derived from an EMBL/GenBank/DDBJ whole genome shotgun (WGS) entry which is preliminary data.</text>
</comment>
<proteinExistence type="predicted"/>
<reference evidence="1 2" key="1">
    <citation type="submission" date="2018-07" db="EMBL/GenBank/DDBJ databases">
        <title>Genome sequence of Roseomonas fauriae ATCC 49958.</title>
        <authorList>
            <person name="Sant'Anna F.H."/>
            <person name="Baldani J.I."/>
            <person name="Zilli J.E."/>
            <person name="Reis V.M."/>
            <person name="Hartmann A."/>
            <person name="Cruz L."/>
            <person name="de Souza E.M."/>
            <person name="de Oliveira Pedrosa F."/>
            <person name="Passaglia L.M.P."/>
        </authorList>
    </citation>
    <scope>NUCLEOTIDE SEQUENCE [LARGE SCALE GENOMIC DNA]</scope>
    <source>
        <strain evidence="1 2">ATCC 49958</strain>
    </source>
</reference>
<sequence length="84" mass="9111">MPSPITPFVDEAESLQIDDLTVENQTDRVSLYGSLALTRDKQGLARARELKALVDSVVAALEYDETLPDAVATKPPDQVPNPFG</sequence>
<dbReference type="RefSeq" id="WP_149168014.1">
    <property type="nucleotide sequence ID" value="NZ_QOKV01000035.1"/>
</dbReference>
<protein>
    <submittedName>
        <fullName evidence="1">Uncharacterized protein</fullName>
    </submittedName>
</protein>
<gene>
    <name evidence="1" type="ORF">DS837_29410</name>
</gene>
<dbReference type="AlphaFoldDB" id="A0A6L3ARZ9"/>
<evidence type="ECO:0000313" key="2">
    <source>
        <dbReference type="Proteomes" id="UP000476837"/>
    </source>
</evidence>
<organism evidence="1 2">
    <name type="scientific">Azospirillum brasilense</name>
    <dbReference type="NCBI Taxonomy" id="192"/>
    <lineage>
        <taxon>Bacteria</taxon>
        <taxon>Pseudomonadati</taxon>
        <taxon>Pseudomonadota</taxon>
        <taxon>Alphaproteobacteria</taxon>
        <taxon>Rhodospirillales</taxon>
        <taxon>Azospirillaceae</taxon>
        <taxon>Azospirillum</taxon>
    </lineage>
</organism>
<dbReference type="EMBL" id="QOKV01000035">
    <property type="protein sequence ID" value="KAA0677302.1"/>
    <property type="molecule type" value="Genomic_DNA"/>
</dbReference>
<name>A0A6L3ARZ9_AZOBR</name>